<name>A0ABQ9WPU1_9EUKA</name>
<organism evidence="2 3">
    <name type="scientific">Blattamonas nauphoetae</name>
    <dbReference type="NCBI Taxonomy" id="2049346"/>
    <lineage>
        <taxon>Eukaryota</taxon>
        <taxon>Metamonada</taxon>
        <taxon>Preaxostyla</taxon>
        <taxon>Oxymonadida</taxon>
        <taxon>Blattamonas</taxon>
    </lineage>
</organism>
<protein>
    <submittedName>
        <fullName evidence="2">Uncharacterized protein</fullName>
    </submittedName>
</protein>
<accession>A0ABQ9WPU1</accession>
<dbReference type="Proteomes" id="UP001281761">
    <property type="component" value="Unassembled WGS sequence"/>
</dbReference>
<evidence type="ECO:0000256" key="1">
    <source>
        <dbReference type="SAM" id="MobiDB-lite"/>
    </source>
</evidence>
<feature type="compositionally biased region" description="Basic and acidic residues" evidence="1">
    <location>
        <begin position="71"/>
        <end position="96"/>
    </location>
</feature>
<sequence>MINQPLRRQTERSHRIFQIKHHLIRTHLPLPKVVRSRRWTFLPIEEKPKNYGGYVPTVNISGKRIGTEGANFDRKFDSDDQAKQRNEEEIYEDGDRPLSPLEIGK</sequence>
<proteinExistence type="predicted"/>
<gene>
    <name evidence="2" type="ORF">BLNAU_25033</name>
</gene>
<feature type="region of interest" description="Disordered" evidence="1">
    <location>
        <begin position="64"/>
        <end position="105"/>
    </location>
</feature>
<evidence type="ECO:0000313" key="3">
    <source>
        <dbReference type="Proteomes" id="UP001281761"/>
    </source>
</evidence>
<comment type="caution">
    <text evidence="2">The sequence shown here is derived from an EMBL/GenBank/DDBJ whole genome shotgun (WGS) entry which is preliminary data.</text>
</comment>
<keyword evidence="3" id="KW-1185">Reference proteome</keyword>
<evidence type="ECO:0000313" key="2">
    <source>
        <dbReference type="EMBL" id="KAK2940060.1"/>
    </source>
</evidence>
<dbReference type="EMBL" id="JARBJD010000760">
    <property type="protein sequence ID" value="KAK2940060.1"/>
    <property type="molecule type" value="Genomic_DNA"/>
</dbReference>
<reference evidence="2 3" key="1">
    <citation type="journal article" date="2022" name="bioRxiv">
        <title>Genomics of Preaxostyla Flagellates Illuminates Evolutionary Transitions and the Path Towards Mitochondrial Loss.</title>
        <authorList>
            <person name="Novak L.V.F."/>
            <person name="Treitli S.C."/>
            <person name="Pyrih J."/>
            <person name="Halakuc P."/>
            <person name="Pipaliya S.V."/>
            <person name="Vacek V."/>
            <person name="Brzon O."/>
            <person name="Soukal P."/>
            <person name="Eme L."/>
            <person name="Dacks J.B."/>
            <person name="Karnkowska A."/>
            <person name="Elias M."/>
            <person name="Hampl V."/>
        </authorList>
    </citation>
    <scope>NUCLEOTIDE SEQUENCE [LARGE SCALE GENOMIC DNA]</scope>
    <source>
        <strain evidence="2">NAU3</strain>
        <tissue evidence="2">Gut</tissue>
    </source>
</reference>